<feature type="domain" description="CRIB" evidence="18">
    <location>
        <begin position="1057"/>
        <end position="1070"/>
    </location>
</feature>
<dbReference type="CDD" id="cd20865">
    <property type="entry name" value="C1_MRCKbeta"/>
    <property type="match status" value="1"/>
</dbReference>
<feature type="domain" description="PH" evidence="16">
    <location>
        <begin position="556"/>
        <end position="675"/>
    </location>
</feature>
<dbReference type="InterPro" id="IPR011993">
    <property type="entry name" value="PH-like_dom_sf"/>
</dbReference>
<dbReference type="PROSITE" id="PS00479">
    <property type="entry name" value="ZF_DAG_PE_1"/>
    <property type="match status" value="1"/>
</dbReference>
<feature type="non-terminal residue" evidence="20">
    <location>
        <position position="1144"/>
    </location>
</feature>
<dbReference type="GO" id="GO:0005737">
    <property type="term" value="C:cytoplasm"/>
    <property type="evidence" value="ECO:0007669"/>
    <property type="project" value="UniProtKB-SubCell"/>
</dbReference>
<dbReference type="InterPro" id="IPR001180">
    <property type="entry name" value="CNH_dom"/>
</dbReference>
<evidence type="ECO:0000256" key="2">
    <source>
        <dbReference type="ARBA" id="ARBA00004496"/>
    </source>
</evidence>
<dbReference type="GO" id="GO:0004674">
    <property type="term" value="F:protein serine/threonine kinase activity"/>
    <property type="evidence" value="ECO:0007669"/>
    <property type="project" value="UniProtKB-KW"/>
</dbReference>
<dbReference type="GO" id="GO:0046872">
    <property type="term" value="F:metal ion binding"/>
    <property type="evidence" value="ECO:0007669"/>
    <property type="project" value="UniProtKB-KW"/>
</dbReference>
<dbReference type="CDD" id="cd01243">
    <property type="entry name" value="PH_MRCK"/>
    <property type="match status" value="1"/>
</dbReference>
<dbReference type="SUPFAM" id="SSF50729">
    <property type="entry name" value="PH domain-like"/>
    <property type="match status" value="1"/>
</dbReference>
<dbReference type="SMART" id="SM00285">
    <property type="entry name" value="PBD"/>
    <property type="match status" value="1"/>
</dbReference>
<name>A0A7L3BVM6_PELUR</name>
<dbReference type="Gene3D" id="3.90.810.10">
    <property type="entry name" value="CRIB domain"/>
    <property type="match status" value="1"/>
</dbReference>
<dbReference type="GO" id="GO:0005524">
    <property type="term" value="F:ATP binding"/>
    <property type="evidence" value="ECO:0007669"/>
    <property type="project" value="InterPro"/>
</dbReference>
<dbReference type="PANTHER" id="PTHR22988:SF34">
    <property type="entry name" value="SERINE_THREONINE-PROTEIN KINASE MRCK BETA"/>
    <property type="match status" value="1"/>
</dbReference>
<evidence type="ECO:0000256" key="1">
    <source>
        <dbReference type="ARBA" id="ARBA00001946"/>
    </source>
</evidence>
<feature type="coiled-coil region" evidence="14">
    <location>
        <begin position="136"/>
        <end position="263"/>
    </location>
</feature>
<keyword evidence="21" id="KW-1185">Reference proteome</keyword>
<evidence type="ECO:0000256" key="3">
    <source>
        <dbReference type="ARBA" id="ARBA00004510"/>
    </source>
</evidence>
<feature type="domain" description="CNH" evidence="19">
    <location>
        <begin position="710"/>
        <end position="986"/>
    </location>
</feature>
<feature type="compositionally biased region" description="Basic and acidic residues" evidence="15">
    <location>
        <begin position="8"/>
        <end position="23"/>
    </location>
</feature>
<dbReference type="SUPFAM" id="SSF69322">
    <property type="entry name" value="Tricorn protease domain 2"/>
    <property type="match status" value="1"/>
</dbReference>
<dbReference type="Pfam" id="PF08826">
    <property type="entry name" value="DMPK_coil"/>
    <property type="match status" value="1"/>
</dbReference>
<dbReference type="FunFam" id="1.20.5.340:FF:000010">
    <property type="entry name" value="Non-specific serine/threonine protein kinase"/>
    <property type="match status" value="1"/>
</dbReference>
<dbReference type="SMART" id="SM00036">
    <property type="entry name" value="CNH"/>
    <property type="match status" value="1"/>
</dbReference>
<dbReference type="InterPro" id="IPR050839">
    <property type="entry name" value="Rho-assoc_Ser/Thr_Kinase"/>
</dbReference>
<keyword evidence="6" id="KW-0597">Phosphoprotein</keyword>
<dbReference type="InterPro" id="IPR046349">
    <property type="entry name" value="C1-like_sf"/>
</dbReference>
<dbReference type="Pfam" id="PF15796">
    <property type="entry name" value="KELK"/>
    <property type="match status" value="1"/>
</dbReference>
<gene>
    <name evidence="20" type="primary">Cdc42bpb_0</name>
    <name evidence="20" type="ORF">PELURI_R08792</name>
</gene>
<organism evidence="20 21">
    <name type="scientific">Pelecanoides urinatrix</name>
    <name type="common">Common diving petrel</name>
    <name type="synonym">Procellaria urinatrix</name>
    <dbReference type="NCBI Taxonomy" id="37079"/>
    <lineage>
        <taxon>Eukaryota</taxon>
        <taxon>Metazoa</taxon>
        <taxon>Chordata</taxon>
        <taxon>Craniata</taxon>
        <taxon>Vertebrata</taxon>
        <taxon>Euteleostomi</taxon>
        <taxon>Archelosauria</taxon>
        <taxon>Archosauria</taxon>
        <taxon>Dinosauria</taxon>
        <taxon>Saurischia</taxon>
        <taxon>Theropoda</taxon>
        <taxon>Coelurosauria</taxon>
        <taxon>Aves</taxon>
        <taxon>Neognathae</taxon>
        <taxon>Neoaves</taxon>
        <taxon>Aequornithes</taxon>
        <taxon>Procellariiformes</taxon>
        <taxon>Procellariidae</taxon>
        <taxon>Pelecanoides</taxon>
    </lineage>
</organism>
<dbReference type="Gene3D" id="2.30.29.30">
    <property type="entry name" value="Pleckstrin-homology domain (PH domain)/Phosphotyrosine-binding domain (PTB)"/>
    <property type="match status" value="1"/>
</dbReference>
<dbReference type="SUPFAM" id="SSF57889">
    <property type="entry name" value="Cysteine-rich domain"/>
    <property type="match status" value="1"/>
</dbReference>
<sequence length="1144" mass="130402">LNQQLVEASERLKTQSKELRDAHQQRKLAVQEFSELSERMGDLRSQKQKLSRQLRDKEEEVEVSMQKIDAMRQDIRKSEKIRKELEAQLEEVVAEASKERKLREHSEVFSKQLENELEALKLKQGGRAAGATLEHQQELSKIKSELEKKILFYEEELVRREASHVLEVKNVKKEVHDSESHQLALQKEIMILKDKLEKTKRERHSEMEETVGTMKEKYERERSMLVEDNKKLTTENERLCSFVDKLTAQNRQLEDELQDLAAKKESVAHWEAQIAEIIQWYVLFRDPDGHFQCESYFMSMNKNRNIFRQLILIFSNLLQQDPLWKVRRSQKLDMSARLELQSALDAEIRAKQLVQEELRKVKDANISFESKLKESEAKNRELLEEMEDLKKKMEEKYRTDSGLKLPDFQDSIFEYFNTSPLARDLTFRTSSISEQETQGPKSEVSPSTSVVTAEQQQEEPIRLQRMPAAPSPTIQSISLAVPKPKAHQLNIKSFTSPTQCSHCTSLMVGLVRQGYACDVCSFACHVSCKDSAPQVCPIPPEQAKRPLGVDVQRGIGTAYKGYVKVPKPTGVKKGWQRAYAVVCDCKLFLYDVPEGKSTQPGVVASQVLDLRDEDFCVSSVLASDVIHATRKDIPCIFRVTASLLGLPSKSCSLLILTENENEKRKWVGILEGLQSILHKNRLKNQVVHIPQEAYDSTLPLIKASLAAAIVAELTAFFFLLGLDRDRIAIGSEEGLYVIEVTRDVIVRAADCKKVYQIELAPKEKIIILICGRNHHVHLYPWASLDGSEGNFDIKLAETKGCQLITTGTLKKSSLTCLFVAVKRQVFCYEIHRTKPFHKKFGEIQAPGTVQWMTVFKDKLCVGYQSGFSLLTIQGDGQSINLVNPNDPSLIFLSQQSFDALCAVELSNEEYLLCFSHMGVYVDSQGRRSRMQELMWPATPVACSCNSSYVTVYSEYGVDVFDVNTMEWVQTIGLRRIRPLNMDGTLNLLNCEPPRLIYFKNRFAAGAVLSVPETSDNSKKQMLRTRSKRRFVFKVPEEERLQQRREMLRDPELRSKMISNPTNFNHVAHMGPGDGMQVLMDLPLSVLPAAQDEKQCPSTANLSRQQQQQQRNKTYISWPSSSGSDVGGAMPSRSMSDPDQEFDKE</sequence>
<proteinExistence type="predicted"/>
<evidence type="ECO:0000256" key="4">
    <source>
        <dbReference type="ARBA" id="ARBA00022490"/>
    </source>
</evidence>
<keyword evidence="11" id="KW-0966">Cell projection</keyword>
<dbReference type="SMART" id="SM00233">
    <property type="entry name" value="PH"/>
    <property type="match status" value="1"/>
</dbReference>
<reference evidence="20 21" key="1">
    <citation type="submission" date="2019-09" db="EMBL/GenBank/DDBJ databases">
        <title>Bird 10,000 Genomes (B10K) Project - Family phase.</title>
        <authorList>
            <person name="Zhang G."/>
        </authorList>
    </citation>
    <scope>NUCLEOTIDE SEQUENCE [LARGE SCALE GENOMIC DNA]</scope>
    <source>
        <strain evidence="20">B10K-DU-012-45</strain>
    </source>
</reference>
<evidence type="ECO:0000259" key="18">
    <source>
        <dbReference type="PROSITE" id="PS50108"/>
    </source>
</evidence>
<dbReference type="FunFam" id="2.30.29.30:FF:000140">
    <property type="entry name" value="CDC42 binding protein kinase beta"/>
    <property type="match status" value="1"/>
</dbReference>
<protein>
    <submittedName>
        <fullName evidence="20">MRCKB kinase</fullName>
    </submittedName>
</protein>
<feature type="region of interest" description="Disordered" evidence="15">
    <location>
        <begin position="1091"/>
        <end position="1144"/>
    </location>
</feature>
<evidence type="ECO:0000256" key="6">
    <source>
        <dbReference type="ARBA" id="ARBA00022553"/>
    </source>
</evidence>
<dbReference type="InterPro" id="IPR057529">
    <property type="entry name" value="MRCK/ROCK_PH"/>
</dbReference>
<evidence type="ECO:0000256" key="15">
    <source>
        <dbReference type="SAM" id="MobiDB-lite"/>
    </source>
</evidence>
<keyword evidence="10 14" id="KW-0175">Coiled coil</keyword>
<keyword evidence="8 20" id="KW-0418">Kinase</keyword>
<dbReference type="PROSITE" id="PS50108">
    <property type="entry name" value="CRIB"/>
    <property type="match status" value="1"/>
</dbReference>
<evidence type="ECO:0000256" key="12">
    <source>
        <dbReference type="ARBA" id="ARBA00047899"/>
    </source>
</evidence>
<dbReference type="PANTHER" id="PTHR22988">
    <property type="entry name" value="MYOTONIC DYSTROPHY S/T KINASE-RELATED"/>
    <property type="match status" value="1"/>
</dbReference>
<keyword evidence="9" id="KW-0862">Zinc</keyword>
<keyword evidence="4" id="KW-0963">Cytoplasm</keyword>
<comment type="catalytic activity">
    <reaction evidence="13">
        <text>L-seryl-[protein] + ATP = O-phospho-L-seryl-[protein] + ADP + H(+)</text>
        <dbReference type="Rhea" id="RHEA:17989"/>
        <dbReference type="Rhea" id="RHEA-COMP:9863"/>
        <dbReference type="Rhea" id="RHEA-COMP:11604"/>
        <dbReference type="ChEBI" id="CHEBI:15378"/>
        <dbReference type="ChEBI" id="CHEBI:29999"/>
        <dbReference type="ChEBI" id="CHEBI:30616"/>
        <dbReference type="ChEBI" id="CHEBI:83421"/>
        <dbReference type="ChEBI" id="CHEBI:456216"/>
        <dbReference type="EC" id="2.7.11.1"/>
    </reaction>
</comment>
<evidence type="ECO:0000256" key="9">
    <source>
        <dbReference type="ARBA" id="ARBA00022833"/>
    </source>
</evidence>
<dbReference type="Pfam" id="PF00130">
    <property type="entry name" value="C1_1"/>
    <property type="match status" value="1"/>
</dbReference>
<accession>A0A7L3BVM6</accession>
<dbReference type="Pfam" id="PF25346">
    <property type="entry name" value="PH_MRCK"/>
    <property type="match status" value="1"/>
</dbReference>
<dbReference type="Gene3D" id="3.30.60.20">
    <property type="match status" value="1"/>
</dbReference>
<dbReference type="InterPro" id="IPR031597">
    <property type="entry name" value="KELK"/>
</dbReference>
<feature type="region of interest" description="Disordered" evidence="15">
    <location>
        <begin position="1"/>
        <end position="23"/>
    </location>
</feature>
<evidence type="ECO:0000259" key="17">
    <source>
        <dbReference type="PROSITE" id="PS50081"/>
    </source>
</evidence>
<comment type="subcellular location">
    <subcellularLocation>
        <location evidence="3">Cell projection</location>
        <location evidence="3">Lamellipodium</location>
    </subcellularLocation>
    <subcellularLocation>
        <location evidence="2">Cytoplasm</location>
    </subcellularLocation>
</comment>
<dbReference type="Proteomes" id="UP000555367">
    <property type="component" value="Unassembled WGS sequence"/>
</dbReference>
<comment type="cofactor">
    <cofactor evidence="1">
        <name>Mg(2+)</name>
        <dbReference type="ChEBI" id="CHEBI:18420"/>
    </cofactor>
</comment>
<dbReference type="GO" id="GO:0031032">
    <property type="term" value="P:actomyosin structure organization"/>
    <property type="evidence" value="ECO:0007669"/>
    <property type="project" value="TreeGrafter"/>
</dbReference>
<dbReference type="InterPro" id="IPR036936">
    <property type="entry name" value="CRIB_dom_sf"/>
</dbReference>
<dbReference type="PROSITE" id="PS50003">
    <property type="entry name" value="PH_DOMAIN"/>
    <property type="match status" value="1"/>
</dbReference>
<dbReference type="AlphaFoldDB" id="A0A7L3BVM6"/>
<dbReference type="OrthoDB" id="10047816at2759"/>
<comment type="catalytic activity">
    <reaction evidence="12">
        <text>L-threonyl-[protein] + ATP = O-phospho-L-threonyl-[protein] + ADP + H(+)</text>
        <dbReference type="Rhea" id="RHEA:46608"/>
        <dbReference type="Rhea" id="RHEA-COMP:11060"/>
        <dbReference type="Rhea" id="RHEA-COMP:11605"/>
        <dbReference type="ChEBI" id="CHEBI:15378"/>
        <dbReference type="ChEBI" id="CHEBI:30013"/>
        <dbReference type="ChEBI" id="CHEBI:30616"/>
        <dbReference type="ChEBI" id="CHEBI:61977"/>
        <dbReference type="ChEBI" id="CHEBI:456216"/>
        <dbReference type="EC" id="2.7.11.1"/>
    </reaction>
</comment>
<feature type="domain" description="Phorbol-ester/DAG-type" evidence="17">
    <location>
        <begin position="486"/>
        <end position="536"/>
    </location>
</feature>
<evidence type="ECO:0000256" key="10">
    <source>
        <dbReference type="ARBA" id="ARBA00023054"/>
    </source>
</evidence>
<dbReference type="Pfam" id="PF00780">
    <property type="entry name" value="CNH"/>
    <property type="match status" value="1"/>
</dbReference>
<dbReference type="InterPro" id="IPR000095">
    <property type="entry name" value="CRIB_dom"/>
</dbReference>
<evidence type="ECO:0000259" key="16">
    <source>
        <dbReference type="PROSITE" id="PS50003"/>
    </source>
</evidence>
<feature type="coiled-coil region" evidence="14">
    <location>
        <begin position="358"/>
        <end position="399"/>
    </location>
</feature>
<evidence type="ECO:0000256" key="13">
    <source>
        <dbReference type="ARBA" id="ARBA00048679"/>
    </source>
</evidence>
<dbReference type="InterPro" id="IPR001849">
    <property type="entry name" value="PH_domain"/>
</dbReference>
<dbReference type="FunFam" id="3.30.60.20:FF:000005">
    <property type="entry name" value="Non-specific serine/threonine protein kinase"/>
    <property type="match status" value="1"/>
</dbReference>
<evidence type="ECO:0000256" key="11">
    <source>
        <dbReference type="ARBA" id="ARBA00023273"/>
    </source>
</evidence>
<dbReference type="EMBL" id="VZTQ01004451">
    <property type="protein sequence ID" value="NXT34578.1"/>
    <property type="molecule type" value="Genomic_DNA"/>
</dbReference>
<dbReference type="GO" id="GO:0030027">
    <property type="term" value="C:lamellipodium"/>
    <property type="evidence" value="ECO:0007669"/>
    <property type="project" value="UniProtKB-SubCell"/>
</dbReference>
<dbReference type="PROSITE" id="PS50081">
    <property type="entry name" value="ZF_DAG_PE_2"/>
    <property type="match status" value="1"/>
</dbReference>
<keyword evidence="5" id="KW-0723">Serine/threonine-protein kinase</keyword>
<comment type="caution">
    <text evidence="20">The sequence shown here is derived from an EMBL/GenBank/DDBJ whole genome shotgun (WGS) entry which is preliminary data.</text>
</comment>
<dbReference type="PROSITE" id="PS50219">
    <property type="entry name" value="CNH"/>
    <property type="match status" value="1"/>
</dbReference>
<keyword evidence="8 20" id="KW-0808">Transferase</keyword>
<evidence type="ECO:0000256" key="7">
    <source>
        <dbReference type="ARBA" id="ARBA00022723"/>
    </source>
</evidence>
<keyword evidence="7" id="KW-0479">Metal-binding</keyword>
<evidence type="ECO:0000313" key="21">
    <source>
        <dbReference type="Proteomes" id="UP000555367"/>
    </source>
</evidence>
<dbReference type="InterPro" id="IPR014930">
    <property type="entry name" value="Myotonic_dystrophy_kinase_coil"/>
</dbReference>
<dbReference type="InterPro" id="IPR002219">
    <property type="entry name" value="PKC_DAG/PE"/>
</dbReference>
<evidence type="ECO:0000256" key="8">
    <source>
        <dbReference type="ARBA" id="ARBA00022777"/>
    </source>
</evidence>
<dbReference type="SMART" id="SM00109">
    <property type="entry name" value="C1"/>
    <property type="match status" value="1"/>
</dbReference>
<dbReference type="CDD" id="cd00132">
    <property type="entry name" value="CRIB"/>
    <property type="match status" value="1"/>
</dbReference>
<evidence type="ECO:0000256" key="5">
    <source>
        <dbReference type="ARBA" id="ARBA00022527"/>
    </source>
</evidence>
<feature type="non-terminal residue" evidence="20">
    <location>
        <position position="1"/>
    </location>
</feature>
<evidence type="ECO:0000259" key="19">
    <source>
        <dbReference type="PROSITE" id="PS50219"/>
    </source>
</evidence>
<dbReference type="GO" id="GO:0005856">
    <property type="term" value="C:cytoskeleton"/>
    <property type="evidence" value="ECO:0007669"/>
    <property type="project" value="TreeGrafter"/>
</dbReference>
<dbReference type="Gene3D" id="1.20.5.340">
    <property type="match status" value="1"/>
</dbReference>
<evidence type="ECO:0000313" key="20">
    <source>
        <dbReference type="EMBL" id="NXT34578.1"/>
    </source>
</evidence>
<evidence type="ECO:0000256" key="14">
    <source>
        <dbReference type="SAM" id="Coils"/>
    </source>
</evidence>
<feature type="compositionally biased region" description="Polar residues" evidence="15">
    <location>
        <begin position="1110"/>
        <end position="1123"/>
    </location>
</feature>